<dbReference type="STRING" id="733.B0186_07025"/>
<dbReference type="Proteomes" id="UP000254496">
    <property type="component" value="Unassembled WGS sequence"/>
</dbReference>
<dbReference type="PIRSF" id="PIRSF004982">
    <property type="entry name" value="SlP"/>
    <property type="match status" value="1"/>
</dbReference>
<protein>
    <submittedName>
        <fullName evidence="1">Starvation-inducible outer membrane lipoprotein</fullName>
    </submittedName>
</protein>
<organism evidence="1 3">
    <name type="scientific">Canicola haemoglobinophilus</name>
    <dbReference type="NCBI Taxonomy" id="733"/>
    <lineage>
        <taxon>Bacteria</taxon>
        <taxon>Pseudomonadati</taxon>
        <taxon>Pseudomonadota</taxon>
        <taxon>Gammaproteobacteria</taxon>
        <taxon>Pasteurellales</taxon>
        <taxon>Pasteurellaceae</taxon>
        <taxon>Canicola</taxon>
    </lineage>
</organism>
<name>A0A1V4B0R5_9PAST</name>
<dbReference type="EMBL" id="UGHJ01000001">
    <property type="protein sequence ID" value="STO68311.1"/>
    <property type="molecule type" value="Genomic_DNA"/>
</dbReference>
<dbReference type="RefSeq" id="WP_078218662.1">
    <property type="nucleotide sequence ID" value="NZ_MUXZ01000018.1"/>
</dbReference>
<dbReference type="NCBIfam" id="TIGR00752">
    <property type="entry name" value="slp"/>
    <property type="match status" value="1"/>
</dbReference>
<evidence type="ECO:0000313" key="4">
    <source>
        <dbReference type="Proteomes" id="UP000254496"/>
    </source>
</evidence>
<keyword evidence="3" id="KW-1185">Reference proteome</keyword>
<dbReference type="InterPro" id="IPR004658">
    <property type="entry name" value="OMP_Slp"/>
</dbReference>
<dbReference type="Pfam" id="PF03843">
    <property type="entry name" value="Slp"/>
    <property type="match status" value="1"/>
</dbReference>
<proteinExistence type="predicted"/>
<dbReference type="PANTHER" id="PTHR37530">
    <property type="entry name" value="OUTER MEMBRANE PROTEIN SLP"/>
    <property type="match status" value="1"/>
</dbReference>
<dbReference type="PROSITE" id="PS51257">
    <property type="entry name" value="PROKAR_LIPOPROTEIN"/>
    <property type="match status" value="1"/>
</dbReference>
<evidence type="ECO:0000313" key="3">
    <source>
        <dbReference type="Proteomes" id="UP000254329"/>
    </source>
</evidence>
<reference evidence="3 4" key="1">
    <citation type="submission" date="2018-06" db="EMBL/GenBank/DDBJ databases">
        <authorList>
            <consortium name="Pathogen Informatics"/>
            <person name="Doyle S."/>
        </authorList>
    </citation>
    <scope>NUCLEOTIDE SEQUENCE [LARGE SCALE GENOMIC DNA]</scope>
    <source>
        <strain evidence="1 3">NCTC1659</strain>
        <strain evidence="2 4">NCTC8540</strain>
    </source>
</reference>
<evidence type="ECO:0000313" key="1">
    <source>
        <dbReference type="EMBL" id="STO60791.1"/>
    </source>
</evidence>
<evidence type="ECO:0000313" key="2">
    <source>
        <dbReference type="EMBL" id="STO68311.1"/>
    </source>
</evidence>
<gene>
    <name evidence="1" type="primary">slp</name>
    <name evidence="1" type="ORF">NCTC1659_02092</name>
    <name evidence="2" type="ORF">NCTC8540_00800</name>
</gene>
<accession>A0A1V4B0R5</accession>
<dbReference type="OrthoDB" id="5295757at2"/>
<dbReference type="PANTHER" id="PTHR37530:SF1">
    <property type="entry name" value="OUTER MEMBRANE PROTEIN SLP"/>
    <property type="match status" value="1"/>
</dbReference>
<dbReference type="EMBL" id="UGHF01000001">
    <property type="protein sequence ID" value="STO60791.1"/>
    <property type="molecule type" value="Genomic_DNA"/>
</dbReference>
<dbReference type="GO" id="GO:0019867">
    <property type="term" value="C:outer membrane"/>
    <property type="evidence" value="ECO:0007669"/>
    <property type="project" value="InterPro"/>
</dbReference>
<keyword evidence="1" id="KW-0449">Lipoprotein</keyword>
<dbReference type="Proteomes" id="UP000254329">
    <property type="component" value="Unassembled WGS sequence"/>
</dbReference>
<sequence>MKNSFFLLSIFFLTACISAPQGLERDKYEIQNLAQVNEEILQCHCKQARLGGKVIKATALQNKMKIEVLSLPILTFSGRPELEGQTNGRFIAYLDGFIDPESLKDQYITMGGFLKGAEKGKIDQADYIYPILQGKDYRIWQLAQEYYYDPEDLADFYESRRRWGFGGFWRPEPRLRYVLY</sequence>
<dbReference type="AlphaFoldDB" id="A0A1V4B0R5"/>